<keyword evidence="3" id="KW-1185">Reference proteome</keyword>
<dbReference type="Gene3D" id="1.20.1260.10">
    <property type="match status" value="1"/>
</dbReference>
<proteinExistence type="predicted"/>
<dbReference type="AlphaFoldDB" id="A0A562Q4I0"/>
<name>A0A562Q4I0_9PSED</name>
<accession>A0A562Q4I0</accession>
<dbReference type="InterPro" id="IPR012347">
    <property type="entry name" value="Ferritin-like"/>
</dbReference>
<organism evidence="2 3">
    <name type="scientific">Pseudomonas duriflava</name>
    <dbReference type="NCBI Taxonomy" id="459528"/>
    <lineage>
        <taxon>Bacteria</taxon>
        <taxon>Pseudomonadati</taxon>
        <taxon>Pseudomonadota</taxon>
        <taxon>Gammaproteobacteria</taxon>
        <taxon>Pseudomonadales</taxon>
        <taxon>Pseudomonadaceae</taxon>
        <taxon>Pseudomonas</taxon>
    </lineage>
</organism>
<dbReference type="RefSeq" id="WP_145144455.1">
    <property type="nucleotide sequence ID" value="NZ_VLKY01000013.1"/>
</dbReference>
<dbReference type="SUPFAM" id="SSF47240">
    <property type="entry name" value="Ferritin-like"/>
    <property type="match status" value="1"/>
</dbReference>
<dbReference type="EMBL" id="VLKY01000013">
    <property type="protein sequence ID" value="TWI50936.1"/>
    <property type="molecule type" value="Genomic_DNA"/>
</dbReference>
<feature type="region of interest" description="Disordered" evidence="1">
    <location>
        <begin position="1"/>
        <end position="21"/>
    </location>
</feature>
<evidence type="ECO:0000256" key="1">
    <source>
        <dbReference type="SAM" id="MobiDB-lite"/>
    </source>
</evidence>
<sequence>MTTSAPLGLNKTGAQMSPEDTKRQIEATEQFGPDVPGDVTRITEERIKFIREHEAIDEQIGSVPPPGSVKGVLKTGLDKMMGKNPELLLDKLGERLAYERTGVRLYEAFIAKVMAAPDARPELLGKLREIQVEEAEHMLLLKKSIETLGADPTTMTPCAHVSGTMAQGIIQVLTDPRTNMAQCLNAMLTIELADNAAWELLIELARQANHPNIASSFEEPMRREEEHLATIKTLLRDELKVQLS</sequence>
<dbReference type="Proteomes" id="UP000316905">
    <property type="component" value="Unassembled WGS sequence"/>
</dbReference>
<dbReference type="CDD" id="cd00657">
    <property type="entry name" value="Ferritin_like"/>
    <property type="match status" value="1"/>
</dbReference>
<dbReference type="InterPro" id="IPR009078">
    <property type="entry name" value="Ferritin-like_SF"/>
</dbReference>
<reference evidence="2 3" key="1">
    <citation type="journal article" date="2015" name="Stand. Genomic Sci.">
        <title>Genomic Encyclopedia of Bacterial and Archaeal Type Strains, Phase III: the genomes of soil and plant-associated and newly described type strains.</title>
        <authorList>
            <person name="Whitman W.B."/>
            <person name="Woyke T."/>
            <person name="Klenk H.P."/>
            <person name="Zhou Y."/>
            <person name="Lilburn T.G."/>
            <person name="Beck B.J."/>
            <person name="De Vos P."/>
            <person name="Vandamme P."/>
            <person name="Eisen J.A."/>
            <person name="Garrity G."/>
            <person name="Hugenholtz P."/>
            <person name="Kyrpides N.C."/>
        </authorList>
    </citation>
    <scope>NUCLEOTIDE SEQUENCE [LARGE SCALE GENOMIC DNA]</scope>
    <source>
        <strain evidence="2 3">CGMCC 1.6858</strain>
    </source>
</reference>
<evidence type="ECO:0000313" key="3">
    <source>
        <dbReference type="Proteomes" id="UP000316905"/>
    </source>
</evidence>
<evidence type="ECO:0000313" key="2">
    <source>
        <dbReference type="EMBL" id="TWI50936.1"/>
    </source>
</evidence>
<gene>
    <name evidence="2" type="ORF">IQ22_03635</name>
</gene>
<comment type="caution">
    <text evidence="2">The sequence shown here is derived from an EMBL/GenBank/DDBJ whole genome shotgun (WGS) entry which is preliminary data.</text>
</comment>
<dbReference type="OrthoDB" id="5291582at2"/>
<protein>
    <submittedName>
        <fullName evidence="2">Uncharacterized protein DUF892</fullName>
    </submittedName>
</protein>